<evidence type="ECO:0000313" key="5">
    <source>
        <dbReference type="Proteomes" id="UP001244443"/>
    </source>
</evidence>
<dbReference type="PIRSF" id="PIRSF018005">
    <property type="entry name" value="UCP018005"/>
    <property type="match status" value="1"/>
</dbReference>
<evidence type="ECO:0000256" key="1">
    <source>
        <dbReference type="ARBA" id="ARBA00022603"/>
    </source>
</evidence>
<organism evidence="4 5">
    <name type="scientific">Marivirga arenosa</name>
    <dbReference type="NCBI Taxonomy" id="3059076"/>
    <lineage>
        <taxon>Bacteria</taxon>
        <taxon>Pseudomonadati</taxon>
        <taxon>Bacteroidota</taxon>
        <taxon>Cytophagia</taxon>
        <taxon>Cytophagales</taxon>
        <taxon>Marivirgaceae</taxon>
        <taxon>Marivirga</taxon>
    </lineage>
</organism>
<evidence type="ECO:0000313" key="4">
    <source>
        <dbReference type="EMBL" id="WKK85546.1"/>
    </source>
</evidence>
<keyword evidence="2" id="KW-0808">Transferase</keyword>
<dbReference type="InterPro" id="IPR051128">
    <property type="entry name" value="EgtD_Methyltrsf_superfamily"/>
</dbReference>
<dbReference type="SUPFAM" id="SSF53335">
    <property type="entry name" value="S-adenosyl-L-methionine-dependent methyltransferases"/>
    <property type="match status" value="1"/>
</dbReference>
<gene>
    <name evidence="4" type="ORF">QYS48_27385</name>
</gene>
<dbReference type="EMBL" id="CP129970">
    <property type="protein sequence ID" value="WKK85546.1"/>
    <property type="molecule type" value="Genomic_DNA"/>
</dbReference>
<reference evidence="4" key="1">
    <citation type="submission" date="2023-08" db="EMBL/GenBank/DDBJ databases">
        <title>Comparative genomics and taxonomic characterization of three novel marine species of genus Marivirga.</title>
        <authorList>
            <person name="Muhammad N."/>
            <person name="Kim S.-G."/>
        </authorList>
    </citation>
    <scope>NUCLEOTIDE SEQUENCE [LARGE SCALE GENOMIC DNA]</scope>
    <source>
        <strain evidence="4">ABR2-2</strain>
    </source>
</reference>
<dbReference type="RefSeq" id="WP_302101903.1">
    <property type="nucleotide sequence ID" value="NZ_CP129970.2"/>
</dbReference>
<accession>A0AA49GFW0</accession>
<dbReference type="InterPro" id="IPR029063">
    <property type="entry name" value="SAM-dependent_MTases_sf"/>
</dbReference>
<dbReference type="Pfam" id="PF10017">
    <property type="entry name" value="Methyltransf_33"/>
    <property type="match status" value="1"/>
</dbReference>
<protein>
    <submittedName>
        <fullName evidence="4">L-histidine N(Alpha)-methyltransferase</fullName>
    </submittedName>
</protein>
<dbReference type="Gene3D" id="3.40.50.150">
    <property type="entry name" value="Vaccinia Virus protein VP39"/>
    <property type="match status" value="1"/>
</dbReference>
<dbReference type="GO" id="GO:0032259">
    <property type="term" value="P:methylation"/>
    <property type="evidence" value="ECO:0007669"/>
    <property type="project" value="UniProtKB-KW"/>
</dbReference>
<dbReference type="PANTHER" id="PTHR43397">
    <property type="entry name" value="ERGOTHIONEINE BIOSYNTHESIS PROTEIN 1"/>
    <property type="match status" value="1"/>
</dbReference>
<feature type="domain" description="Histidine-specific methyltransferase SAM-dependent" evidence="3">
    <location>
        <begin position="14"/>
        <end position="321"/>
    </location>
</feature>
<proteinExistence type="predicted"/>
<evidence type="ECO:0000259" key="3">
    <source>
        <dbReference type="Pfam" id="PF10017"/>
    </source>
</evidence>
<dbReference type="AlphaFoldDB" id="A0AA49GFW0"/>
<sequence length="323" mass="37279">MTTTTTENISFSVADAVKDGLSKKEKTLPSWLFYDAEGDRLFQKIMNMPEYYLTNCEYDIFQKYKNDILNLITKETNKFSLIEFGAGDGLKTEILLKHFVENDTNFSYKPVDISENVIQLLQNRMQKSIPDLDITPINKEYFSALDEFNEARTNPCIVLFMGGNIGNFEMEDAQSFVNKIAAKLRTGDRFILGFDLKKDPQMILDAYNDAGGITRQFNMNLLKRMNNELNADFDSSAFKHFPTYDPQTGTTKSFLISQKKQEVNLNAIDTIISFDKWEPIHVEISQKFDSEMINEMATKAGLSVEKYFYDDQEYFTDVVMRKL</sequence>
<dbReference type="PANTHER" id="PTHR43397:SF1">
    <property type="entry name" value="ERGOTHIONEINE BIOSYNTHESIS PROTEIN 1"/>
    <property type="match status" value="1"/>
</dbReference>
<keyword evidence="1" id="KW-0489">Methyltransferase</keyword>
<dbReference type="GO" id="GO:0008168">
    <property type="term" value="F:methyltransferase activity"/>
    <property type="evidence" value="ECO:0007669"/>
    <property type="project" value="UniProtKB-KW"/>
</dbReference>
<dbReference type="InterPro" id="IPR019257">
    <property type="entry name" value="MeTrfase_dom"/>
</dbReference>
<evidence type="ECO:0000256" key="2">
    <source>
        <dbReference type="ARBA" id="ARBA00022679"/>
    </source>
</evidence>
<dbReference type="Proteomes" id="UP001244443">
    <property type="component" value="Chromosome"/>
</dbReference>
<name>A0AA49GFW0_9BACT</name>
<keyword evidence="5" id="KW-1185">Reference proteome</keyword>
<dbReference type="InterPro" id="IPR017804">
    <property type="entry name" value="MeTrfase_EgtD-like"/>
</dbReference>